<dbReference type="EMBL" id="KI546085">
    <property type="protein sequence ID" value="EST45905.1"/>
    <property type="molecule type" value="Genomic_DNA"/>
</dbReference>
<keyword evidence="1" id="KW-0472">Membrane</keyword>
<accession>V6LMQ1</accession>
<dbReference type="Proteomes" id="UP000018208">
    <property type="component" value="Unassembled WGS sequence"/>
</dbReference>
<keyword evidence="4" id="KW-1185">Reference proteome</keyword>
<sequence>MTNIISTAYCYYLRQEYTKSAILLLSIPTISLSQLFLLSKIALVLNNLKIAIFVLTKTTDYRILANLTLFEPLKRKIHHILQAQNLHPLQQCHALKLLTLPTADAKNYEKLLHFQLALPPNLAASPLERKRYKACAGLLRAFSTQQQDAKTALLAYFQKHFQGAGDALIVALIALDQRFVPLFTPCRTLRLAQSLHGGDFAALRSLGDWALSLEEKRLLGLILHRKFGPNLQVLGGWNADVREVLIMADLSAVLVDSDGACDVGLLERAVGRQ</sequence>
<evidence type="ECO:0000313" key="4">
    <source>
        <dbReference type="Proteomes" id="UP000018208"/>
    </source>
</evidence>
<evidence type="ECO:0000313" key="3">
    <source>
        <dbReference type="EMBL" id="KAH0574595.1"/>
    </source>
</evidence>
<evidence type="ECO:0000313" key="2">
    <source>
        <dbReference type="EMBL" id="EST45905.1"/>
    </source>
</evidence>
<dbReference type="VEuPathDB" id="GiardiaDB:SS50377_24553"/>
<evidence type="ECO:0000256" key="1">
    <source>
        <dbReference type="SAM" id="Phobius"/>
    </source>
</evidence>
<feature type="transmembrane region" description="Helical" evidence="1">
    <location>
        <begin position="21"/>
        <end position="45"/>
    </location>
</feature>
<keyword evidence="1" id="KW-0812">Transmembrane</keyword>
<gene>
    <name evidence="2" type="ORF">SS50377_13881</name>
    <name evidence="3" type="ORF">SS50377_24553</name>
</gene>
<protein>
    <submittedName>
        <fullName evidence="2">Uncharacterized protein</fullName>
    </submittedName>
</protein>
<reference evidence="2 3" key="1">
    <citation type="journal article" date="2014" name="PLoS Genet.">
        <title>The Genome of Spironucleus salmonicida Highlights a Fish Pathogen Adapted to Fluctuating Environments.</title>
        <authorList>
            <person name="Xu F."/>
            <person name="Jerlstrom-Hultqvist J."/>
            <person name="Einarsson E."/>
            <person name="Astvaldsson A."/>
            <person name="Svard S.G."/>
            <person name="Andersson J.O."/>
        </authorList>
    </citation>
    <scope>NUCLEOTIDE SEQUENCE</scope>
    <source>
        <strain evidence="3">ATCC 50377</strain>
    </source>
</reference>
<name>V6LMQ1_9EUKA</name>
<keyword evidence="1" id="KW-1133">Transmembrane helix</keyword>
<organism evidence="2">
    <name type="scientific">Spironucleus salmonicida</name>
    <dbReference type="NCBI Taxonomy" id="348837"/>
    <lineage>
        <taxon>Eukaryota</taxon>
        <taxon>Metamonada</taxon>
        <taxon>Diplomonadida</taxon>
        <taxon>Hexamitidae</taxon>
        <taxon>Hexamitinae</taxon>
        <taxon>Spironucleus</taxon>
    </lineage>
</organism>
<dbReference type="AlphaFoldDB" id="V6LMQ1"/>
<dbReference type="EMBL" id="AUWU02000004">
    <property type="protein sequence ID" value="KAH0574595.1"/>
    <property type="molecule type" value="Genomic_DNA"/>
</dbReference>
<reference evidence="3" key="2">
    <citation type="submission" date="2020-12" db="EMBL/GenBank/DDBJ databases">
        <title>New Spironucleus salmonicida genome in near-complete chromosomes.</title>
        <authorList>
            <person name="Xu F."/>
            <person name="Kurt Z."/>
            <person name="Jimenez-Gonzalez A."/>
            <person name="Astvaldsson A."/>
            <person name="Andersson J.O."/>
            <person name="Svard S.G."/>
        </authorList>
    </citation>
    <scope>NUCLEOTIDE SEQUENCE</scope>
    <source>
        <strain evidence="3">ATCC 50377</strain>
    </source>
</reference>
<proteinExistence type="predicted"/>